<keyword evidence="3 4" id="KW-0732">Signal</keyword>
<dbReference type="SUPFAM" id="SSF49363">
    <property type="entry name" value="Purple acid phosphatase, N-terminal domain"/>
    <property type="match status" value="1"/>
</dbReference>
<dbReference type="AlphaFoldDB" id="A0A545SNI6"/>
<dbReference type="InterPro" id="IPR004843">
    <property type="entry name" value="Calcineurin-like_PHP"/>
</dbReference>
<feature type="chain" id="PRO_5022007667" evidence="4">
    <location>
        <begin position="26"/>
        <end position="733"/>
    </location>
</feature>
<dbReference type="InterPro" id="IPR029052">
    <property type="entry name" value="Metallo-depent_PP-like"/>
</dbReference>
<dbReference type="Gene3D" id="3.60.21.10">
    <property type="match status" value="1"/>
</dbReference>
<keyword evidence="9" id="KW-1185">Reference proteome</keyword>
<comment type="subcellular location">
    <subcellularLocation>
        <location evidence="1">Secreted</location>
    </subcellularLocation>
</comment>
<evidence type="ECO:0000313" key="9">
    <source>
        <dbReference type="Proteomes" id="UP000319732"/>
    </source>
</evidence>
<evidence type="ECO:0000313" key="8">
    <source>
        <dbReference type="EMBL" id="TQV66521.1"/>
    </source>
</evidence>
<feature type="domain" description="Carbohydrate-binding module family 96" evidence="7">
    <location>
        <begin position="457"/>
        <end position="619"/>
    </location>
</feature>
<dbReference type="NCBIfam" id="NF033679">
    <property type="entry name" value="DNRLRE_dom"/>
    <property type="match status" value="1"/>
</dbReference>
<feature type="domain" description="Calcineurin-like phosphoesterase" evidence="5">
    <location>
        <begin position="144"/>
        <end position="324"/>
    </location>
</feature>
<dbReference type="Proteomes" id="UP000319732">
    <property type="component" value="Unassembled WGS sequence"/>
</dbReference>
<sequence length="733" mass="80271">MKELKPGVKSICLLLLLGCATTVFSATKYHRLTWDGNASSEAVVGFSPSGDSRSPYVTYGTSTDESQWAQVYADVQRTFSSSLSSYFVRLENLPSNSSIYYRVCDQDGCGQRFWFRTAPADNSPYTVIAGGDTRSGWTTRRKGNQLVAKIRPLFIMHGGDFTNANSAYEMGEFLKDWQLTFSSDQIDGKSYKRIYPIVPTHGNHEDGNFSTLCQVFGVDYYRDGNCNARDTVGAVQISPLLRVYTLNSQFRRSGWSSYANWMNNWLDDDLRTAGTSVNWRFAQYHKPMFPHYSGKSEAEILHSWWGDMFYDRSVNLVIESDTHINKITKIVRPTSSSFATASAGTVYAGEGSWGAPARSANDPKSWTQDLASIQQFKVLQVKTDKLQLRTAQFNSSAQALSRAERTNDPLALPNGVDWWSANGVGEVMQLGLDSSARTIAYGDGGGGGGPDGGSGTTVKLNANEDTFVAQSRPSSNYNGSSEGLLADGSDSTYGSLMSLLKFDVSSLPECSEVTAATLRLRVTNRSQGNYLVHNSTINWSADSATWTAVSGADVKGEIAAEFLPSSTGYRNIPLNQTGVAATNHWLEGSNNGFVIASGGTGDGLDFYSSEQGYGPELQLVYKQRSNCNGNPDDNTSTTVYQGSLENSSASDVQPGGQWFEFAGGKLQAKLSGPIDSDFDLYFYRWNGSAWIMVAKSESSNANEAINQTVEPGYYYFRVYSYSGSGDYHFSLTR</sequence>
<evidence type="ECO:0000259" key="7">
    <source>
        <dbReference type="Pfam" id="PF24517"/>
    </source>
</evidence>
<dbReference type="InterPro" id="IPR015914">
    <property type="entry name" value="PAPs_N"/>
</dbReference>
<dbReference type="EMBL" id="VHSG01000041">
    <property type="protein sequence ID" value="TQV66521.1"/>
    <property type="molecule type" value="Genomic_DNA"/>
</dbReference>
<dbReference type="InterPro" id="IPR008963">
    <property type="entry name" value="Purple_acid_Pase-like_N"/>
</dbReference>
<evidence type="ECO:0000256" key="1">
    <source>
        <dbReference type="ARBA" id="ARBA00004613"/>
    </source>
</evidence>
<keyword evidence="2" id="KW-0964">Secreted</keyword>
<dbReference type="Pfam" id="PF16656">
    <property type="entry name" value="Pur_ac_phosph_N"/>
    <property type="match status" value="1"/>
</dbReference>
<dbReference type="GO" id="GO:0003993">
    <property type="term" value="F:acid phosphatase activity"/>
    <property type="evidence" value="ECO:0007669"/>
    <property type="project" value="InterPro"/>
</dbReference>
<evidence type="ECO:0000256" key="3">
    <source>
        <dbReference type="ARBA" id="ARBA00022729"/>
    </source>
</evidence>
<dbReference type="GO" id="GO:0005576">
    <property type="term" value="C:extracellular region"/>
    <property type="evidence" value="ECO:0007669"/>
    <property type="project" value="UniProtKB-SubCell"/>
</dbReference>
<dbReference type="SUPFAM" id="SSF56300">
    <property type="entry name" value="Metallo-dependent phosphatases"/>
    <property type="match status" value="1"/>
</dbReference>
<dbReference type="PANTHER" id="PTHR45867">
    <property type="entry name" value="PURPLE ACID PHOSPHATASE"/>
    <property type="match status" value="1"/>
</dbReference>
<organism evidence="8 9">
    <name type="scientific">Exilibacterium tricleocarpae</name>
    <dbReference type="NCBI Taxonomy" id="2591008"/>
    <lineage>
        <taxon>Bacteria</taxon>
        <taxon>Pseudomonadati</taxon>
        <taxon>Pseudomonadota</taxon>
        <taxon>Gammaproteobacteria</taxon>
        <taxon>Cellvibrionales</taxon>
        <taxon>Cellvibrionaceae</taxon>
        <taxon>Exilibacterium</taxon>
    </lineage>
</organism>
<dbReference type="Gene3D" id="2.60.40.380">
    <property type="entry name" value="Purple acid phosphatase-like, N-terminal"/>
    <property type="match status" value="1"/>
</dbReference>
<feature type="signal peptide" evidence="4">
    <location>
        <begin position="1"/>
        <end position="25"/>
    </location>
</feature>
<dbReference type="OrthoDB" id="9804511at2"/>
<dbReference type="Pfam" id="PF00149">
    <property type="entry name" value="Metallophos"/>
    <property type="match status" value="1"/>
</dbReference>
<evidence type="ECO:0000259" key="5">
    <source>
        <dbReference type="Pfam" id="PF00149"/>
    </source>
</evidence>
<protein>
    <submittedName>
        <fullName evidence="8">Metallophosphoesterase family protein</fullName>
    </submittedName>
</protein>
<dbReference type="Pfam" id="PF24517">
    <property type="entry name" value="CBM96"/>
    <property type="match status" value="1"/>
</dbReference>
<feature type="domain" description="Purple acid phosphatase N-terminal" evidence="6">
    <location>
        <begin position="31"/>
        <end position="117"/>
    </location>
</feature>
<dbReference type="SUPFAM" id="SSF89260">
    <property type="entry name" value="Collagen-binding domain"/>
    <property type="match status" value="1"/>
</dbReference>
<name>A0A545SNI6_9GAMM</name>
<proteinExistence type="predicted"/>
<dbReference type="GO" id="GO:0046872">
    <property type="term" value="F:metal ion binding"/>
    <property type="evidence" value="ECO:0007669"/>
    <property type="project" value="InterPro"/>
</dbReference>
<evidence type="ECO:0000256" key="2">
    <source>
        <dbReference type="ARBA" id="ARBA00022525"/>
    </source>
</evidence>
<evidence type="ECO:0000259" key="6">
    <source>
        <dbReference type="Pfam" id="PF16656"/>
    </source>
</evidence>
<evidence type="ECO:0000256" key="4">
    <source>
        <dbReference type="SAM" id="SignalP"/>
    </source>
</evidence>
<dbReference type="InterPro" id="IPR055372">
    <property type="entry name" value="CBM96"/>
</dbReference>
<accession>A0A545SNI6</accession>
<gene>
    <name evidence="8" type="ORF">FKG94_27005</name>
</gene>
<dbReference type="PANTHER" id="PTHR45867:SF3">
    <property type="entry name" value="ACID PHOSPHATASE TYPE 7"/>
    <property type="match status" value="1"/>
</dbReference>
<dbReference type="Gene3D" id="2.60.120.380">
    <property type="match status" value="1"/>
</dbReference>
<comment type="caution">
    <text evidence="8">The sequence shown here is derived from an EMBL/GenBank/DDBJ whole genome shotgun (WGS) entry which is preliminary data.</text>
</comment>
<reference evidence="8 9" key="1">
    <citation type="submission" date="2019-06" db="EMBL/GenBank/DDBJ databases">
        <title>Whole genome sequence for Cellvibrionaceae sp. R142.</title>
        <authorList>
            <person name="Wang G."/>
        </authorList>
    </citation>
    <scope>NUCLEOTIDE SEQUENCE [LARGE SCALE GENOMIC DNA]</scope>
    <source>
        <strain evidence="8 9">R142</strain>
    </source>
</reference>